<dbReference type="AlphaFoldDB" id="X1JV53"/>
<comment type="caution">
    <text evidence="1">The sequence shown here is derived from an EMBL/GenBank/DDBJ whole genome shotgun (WGS) entry which is preliminary data.</text>
</comment>
<protein>
    <submittedName>
        <fullName evidence="1">Uncharacterized protein</fullName>
    </submittedName>
</protein>
<sequence length="154" mass="17802">MSGEVQSQAKKLGLIDLPRYTFYAQPKKIKVMFSKFKPDSAYLVENWMKNLDSTTTISEFMMGGRSSGYYYLAPQINVYVEIVDKISGYFAYSEDNHVNKIDIYTNNEDYVKAIVKSINDIWDDGILAHLNIKKIEKKFKVKGEDIINAWNSFL</sequence>
<dbReference type="EMBL" id="BARU01039535">
    <property type="protein sequence ID" value="GAH82154.1"/>
    <property type="molecule type" value="Genomic_DNA"/>
</dbReference>
<proteinExistence type="predicted"/>
<name>X1JV53_9ZZZZ</name>
<gene>
    <name evidence="1" type="ORF">S03H2_61261</name>
</gene>
<evidence type="ECO:0000313" key="1">
    <source>
        <dbReference type="EMBL" id="GAH82154.1"/>
    </source>
</evidence>
<organism evidence="1">
    <name type="scientific">marine sediment metagenome</name>
    <dbReference type="NCBI Taxonomy" id="412755"/>
    <lineage>
        <taxon>unclassified sequences</taxon>
        <taxon>metagenomes</taxon>
        <taxon>ecological metagenomes</taxon>
    </lineage>
</organism>
<reference evidence="1" key="1">
    <citation type="journal article" date="2014" name="Front. Microbiol.">
        <title>High frequency of phylogenetically diverse reductive dehalogenase-homologous genes in deep subseafloor sedimentary metagenomes.</title>
        <authorList>
            <person name="Kawai M."/>
            <person name="Futagami T."/>
            <person name="Toyoda A."/>
            <person name="Takaki Y."/>
            <person name="Nishi S."/>
            <person name="Hori S."/>
            <person name="Arai W."/>
            <person name="Tsubouchi T."/>
            <person name="Morono Y."/>
            <person name="Uchiyama I."/>
            <person name="Ito T."/>
            <person name="Fujiyama A."/>
            <person name="Inagaki F."/>
            <person name="Takami H."/>
        </authorList>
    </citation>
    <scope>NUCLEOTIDE SEQUENCE</scope>
    <source>
        <strain evidence="1">Expedition CK06-06</strain>
    </source>
</reference>
<accession>X1JV53</accession>